<evidence type="ECO:0000313" key="4">
    <source>
        <dbReference type="Proteomes" id="UP001054252"/>
    </source>
</evidence>
<feature type="region of interest" description="Disordered" evidence="1">
    <location>
        <begin position="76"/>
        <end position="95"/>
    </location>
</feature>
<keyword evidence="4" id="KW-1185">Reference proteome</keyword>
<proteinExistence type="predicted"/>
<sequence length="95" mass="9387">MERTSKVLLASAILLLVVFPSAVGGRKLKDEVEHPQNFVGGIGSGSFFPSPGGGLGFGLGPSVFCSFPGTGCSPVGPTFPGGSTGSGPLTPLTPP</sequence>
<organism evidence="3 4">
    <name type="scientific">Rubroshorea leprosula</name>
    <dbReference type="NCBI Taxonomy" id="152421"/>
    <lineage>
        <taxon>Eukaryota</taxon>
        <taxon>Viridiplantae</taxon>
        <taxon>Streptophyta</taxon>
        <taxon>Embryophyta</taxon>
        <taxon>Tracheophyta</taxon>
        <taxon>Spermatophyta</taxon>
        <taxon>Magnoliopsida</taxon>
        <taxon>eudicotyledons</taxon>
        <taxon>Gunneridae</taxon>
        <taxon>Pentapetalae</taxon>
        <taxon>rosids</taxon>
        <taxon>malvids</taxon>
        <taxon>Malvales</taxon>
        <taxon>Dipterocarpaceae</taxon>
        <taxon>Rubroshorea</taxon>
    </lineage>
</organism>
<evidence type="ECO:0000313" key="3">
    <source>
        <dbReference type="EMBL" id="GKV39677.1"/>
    </source>
</evidence>
<name>A0AAV5LR82_9ROSI</name>
<protein>
    <recommendedName>
        <fullName evidence="5">Glycine-rich protein</fullName>
    </recommendedName>
</protein>
<comment type="caution">
    <text evidence="3">The sequence shown here is derived from an EMBL/GenBank/DDBJ whole genome shotgun (WGS) entry which is preliminary data.</text>
</comment>
<evidence type="ECO:0000256" key="2">
    <source>
        <dbReference type="SAM" id="SignalP"/>
    </source>
</evidence>
<dbReference type="Proteomes" id="UP001054252">
    <property type="component" value="Unassembled WGS sequence"/>
</dbReference>
<feature type="signal peptide" evidence="2">
    <location>
        <begin position="1"/>
        <end position="24"/>
    </location>
</feature>
<feature type="chain" id="PRO_5044000157" description="Glycine-rich protein" evidence="2">
    <location>
        <begin position="25"/>
        <end position="95"/>
    </location>
</feature>
<reference evidence="3 4" key="1">
    <citation type="journal article" date="2021" name="Commun. Biol.">
        <title>The genome of Shorea leprosula (Dipterocarpaceae) highlights the ecological relevance of drought in aseasonal tropical rainforests.</title>
        <authorList>
            <person name="Ng K.K.S."/>
            <person name="Kobayashi M.J."/>
            <person name="Fawcett J.A."/>
            <person name="Hatakeyama M."/>
            <person name="Paape T."/>
            <person name="Ng C.H."/>
            <person name="Ang C.C."/>
            <person name="Tnah L.H."/>
            <person name="Lee C.T."/>
            <person name="Nishiyama T."/>
            <person name="Sese J."/>
            <person name="O'Brien M.J."/>
            <person name="Copetti D."/>
            <person name="Mohd Noor M.I."/>
            <person name="Ong R.C."/>
            <person name="Putra M."/>
            <person name="Sireger I.Z."/>
            <person name="Indrioko S."/>
            <person name="Kosugi Y."/>
            <person name="Izuno A."/>
            <person name="Isagi Y."/>
            <person name="Lee S.L."/>
            <person name="Shimizu K.K."/>
        </authorList>
    </citation>
    <scope>NUCLEOTIDE SEQUENCE [LARGE SCALE GENOMIC DNA]</scope>
    <source>
        <strain evidence="3">214</strain>
    </source>
</reference>
<gene>
    <name evidence="3" type="ORF">SLEP1_g47414</name>
</gene>
<dbReference type="AlphaFoldDB" id="A0AAV5LR82"/>
<keyword evidence="2" id="KW-0732">Signal</keyword>
<evidence type="ECO:0000256" key="1">
    <source>
        <dbReference type="SAM" id="MobiDB-lite"/>
    </source>
</evidence>
<evidence type="ECO:0008006" key="5">
    <source>
        <dbReference type="Google" id="ProtNLM"/>
    </source>
</evidence>
<accession>A0AAV5LR82</accession>
<dbReference type="EMBL" id="BPVZ01000136">
    <property type="protein sequence ID" value="GKV39677.1"/>
    <property type="molecule type" value="Genomic_DNA"/>
</dbReference>